<evidence type="ECO:0000256" key="21">
    <source>
        <dbReference type="SAM" id="SignalP"/>
    </source>
</evidence>
<evidence type="ECO:0000256" key="13">
    <source>
        <dbReference type="ARBA" id="ARBA00022833"/>
    </source>
</evidence>
<evidence type="ECO:0000256" key="1">
    <source>
        <dbReference type="ARBA" id="ARBA00004240"/>
    </source>
</evidence>
<keyword evidence="7" id="KW-0121">Carboxypeptidase</keyword>
<evidence type="ECO:0000313" key="23">
    <source>
        <dbReference type="EMBL" id="MDA3614117.1"/>
    </source>
</evidence>
<evidence type="ECO:0000256" key="5">
    <source>
        <dbReference type="ARBA" id="ARBA00014116"/>
    </source>
</evidence>
<evidence type="ECO:0000256" key="7">
    <source>
        <dbReference type="ARBA" id="ARBA00022645"/>
    </source>
</evidence>
<proteinExistence type="predicted"/>
<keyword evidence="10 21" id="KW-0732">Signal</keyword>
<reference evidence="23 24" key="1">
    <citation type="submission" date="2022-12" db="EMBL/GenBank/DDBJ databases">
        <title>Chitinophagaceae gen. sp. nov., a new member of the family Chitinophagaceae, isolated from soil in a chemical factory.</title>
        <authorList>
            <person name="Ke Z."/>
        </authorList>
    </citation>
    <scope>NUCLEOTIDE SEQUENCE [LARGE SCALE GENOMIC DNA]</scope>
    <source>
        <strain evidence="23 24">LY-5</strain>
    </source>
</reference>
<sequence>MRRLGVFTTMMLFSVSAVWAQEKTDLNMVEKIRKEGLENSRVMDFAFYLTDVNGPRLAGSKGYIKAANWAKDELSKTGLKNAKLEPWGEFGKGWELQKSYVALTAPYYKPLNAYPKAWTAGTNGLKNAEILLVEAKDTIELEAKYKGKLKGKLLIPYRTDTLLPSFKADASRYTEEELTKMANAEPPVAPQGGRRTPNPAAMAAARVNALLKEWAESEGAVGILSYSLRGRDGTLFVQGGGSYAKDAPDSFLDIMLQAEDYLTIARLAKAGQPVKLDVDVKTLSYNDDTKGYNVIAEIPGTDPKLKDEIVMLGGHLDSWHSSTGATDNAAGCAVMMEAVRILKAIGARPRRTIRIALWGGEEQGLHGSRGYVKNHFADPATMELKPEHAKLSSYFNIDNGTGKIRGIYLQGNADVKDIFTKWLEPFHDLDAKTVTISNTGGTDHQAFDAVGLPGFQFIQDPIEYNTRTHHTSVDSYDHLIEADLKQMATIVAAFVYNAATRDEKIPRKELPKPRPATPRP</sequence>
<accession>A0ABT4UH01</accession>
<evidence type="ECO:0000256" key="18">
    <source>
        <dbReference type="ARBA" id="ARBA00023228"/>
    </source>
</evidence>
<keyword evidence="14" id="KW-0333">Golgi apparatus</keyword>
<evidence type="ECO:0000256" key="16">
    <source>
        <dbReference type="ARBA" id="ARBA00023145"/>
    </source>
</evidence>
<keyword evidence="12" id="KW-0256">Endoplasmic reticulum</keyword>
<evidence type="ECO:0000256" key="12">
    <source>
        <dbReference type="ARBA" id="ARBA00022824"/>
    </source>
</evidence>
<evidence type="ECO:0000256" key="19">
    <source>
        <dbReference type="ARBA" id="ARBA00025833"/>
    </source>
</evidence>
<dbReference type="RefSeq" id="WP_407030444.1">
    <property type="nucleotide sequence ID" value="NZ_JAQGEF010000004.1"/>
</dbReference>
<dbReference type="Gene3D" id="3.50.30.30">
    <property type="match status" value="1"/>
</dbReference>
<organism evidence="23 24">
    <name type="scientific">Polluticaenibacter yanchengensis</name>
    <dbReference type="NCBI Taxonomy" id="3014562"/>
    <lineage>
        <taxon>Bacteria</taxon>
        <taxon>Pseudomonadati</taxon>
        <taxon>Bacteroidota</taxon>
        <taxon>Chitinophagia</taxon>
        <taxon>Chitinophagales</taxon>
        <taxon>Chitinophagaceae</taxon>
        <taxon>Polluticaenibacter</taxon>
    </lineage>
</organism>
<evidence type="ECO:0000313" key="24">
    <source>
        <dbReference type="Proteomes" id="UP001210231"/>
    </source>
</evidence>
<evidence type="ECO:0000256" key="11">
    <source>
        <dbReference type="ARBA" id="ARBA00022801"/>
    </source>
</evidence>
<feature type="chain" id="PRO_5046036210" description="Carboxypeptidase Q" evidence="21">
    <location>
        <begin position="21"/>
        <end position="520"/>
    </location>
</feature>
<dbReference type="Pfam" id="PF04389">
    <property type="entry name" value="Peptidase_M28"/>
    <property type="match status" value="1"/>
</dbReference>
<keyword evidence="17" id="KW-0325">Glycoprotein</keyword>
<evidence type="ECO:0000259" key="22">
    <source>
        <dbReference type="Pfam" id="PF04389"/>
    </source>
</evidence>
<dbReference type="Proteomes" id="UP001210231">
    <property type="component" value="Unassembled WGS sequence"/>
</dbReference>
<keyword evidence="24" id="KW-1185">Reference proteome</keyword>
<comment type="subunit">
    <text evidence="19">Homodimer. The monomeric form is inactive while the homodimer is active.</text>
</comment>
<dbReference type="InterPro" id="IPR007484">
    <property type="entry name" value="Peptidase_M28"/>
</dbReference>
<evidence type="ECO:0000256" key="20">
    <source>
        <dbReference type="ARBA" id="ARBA00033328"/>
    </source>
</evidence>
<dbReference type="CDD" id="cd08015">
    <property type="entry name" value="M28_like"/>
    <property type="match status" value="1"/>
</dbReference>
<comment type="subcellular location">
    <subcellularLocation>
        <location evidence="1">Endoplasmic reticulum</location>
    </subcellularLocation>
    <subcellularLocation>
        <location evidence="3">Golgi apparatus</location>
    </subcellularLocation>
    <subcellularLocation>
        <location evidence="2">Lysosome</location>
    </subcellularLocation>
    <subcellularLocation>
        <location evidence="4">Secreted</location>
    </subcellularLocation>
</comment>
<evidence type="ECO:0000256" key="10">
    <source>
        <dbReference type="ARBA" id="ARBA00022729"/>
    </source>
</evidence>
<keyword evidence="13" id="KW-0862">Zinc</keyword>
<feature type="signal peptide" evidence="21">
    <location>
        <begin position="1"/>
        <end position="20"/>
    </location>
</feature>
<dbReference type="InterPro" id="IPR039866">
    <property type="entry name" value="CPQ"/>
</dbReference>
<feature type="domain" description="Peptidase M28" evidence="22">
    <location>
        <begin position="293"/>
        <end position="495"/>
    </location>
</feature>
<evidence type="ECO:0000256" key="4">
    <source>
        <dbReference type="ARBA" id="ARBA00004613"/>
    </source>
</evidence>
<evidence type="ECO:0000256" key="9">
    <source>
        <dbReference type="ARBA" id="ARBA00022723"/>
    </source>
</evidence>
<keyword evidence="9" id="KW-0479">Metal-binding</keyword>
<keyword evidence="16" id="KW-0865">Zymogen</keyword>
<dbReference type="Gene3D" id="3.40.630.10">
    <property type="entry name" value="Zn peptidases"/>
    <property type="match status" value="1"/>
</dbReference>
<gene>
    <name evidence="23" type="ORF">O3P16_04820</name>
</gene>
<keyword evidence="15" id="KW-0482">Metalloprotease</keyword>
<keyword evidence="8" id="KW-0645">Protease</keyword>
<evidence type="ECO:0000256" key="15">
    <source>
        <dbReference type="ARBA" id="ARBA00023049"/>
    </source>
</evidence>
<dbReference type="SUPFAM" id="SSF53187">
    <property type="entry name" value="Zn-dependent exopeptidases"/>
    <property type="match status" value="1"/>
</dbReference>
<name>A0ABT4UH01_9BACT</name>
<comment type="caution">
    <text evidence="23">The sequence shown here is derived from an EMBL/GenBank/DDBJ whole genome shotgun (WGS) entry which is preliminary data.</text>
</comment>
<evidence type="ECO:0000256" key="17">
    <source>
        <dbReference type="ARBA" id="ARBA00023180"/>
    </source>
</evidence>
<evidence type="ECO:0000256" key="3">
    <source>
        <dbReference type="ARBA" id="ARBA00004555"/>
    </source>
</evidence>
<evidence type="ECO:0000256" key="8">
    <source>
        <dbReference type="ARBA" id="ARBA00022670"/>
    </source>
</evidence>
<keyword evidence="6" id="KW-0964">Secreted</keyword>
<evidence type="ECO:0000256" key="2">
    <source>
        <dbReference type="ARBA" id="ARBA00004371"/>
    </source>
</evidence>
<keyword evidence="11" id="KW-0378">Hydrolase</keyword>
<dbReference type="PANTHER" id="PTHR12053:SF3">
    <property type="entry name" value="CARBOXYPEPTIDASE Q"/>
    <property type="match status" value="1"/>
</dbReference>
<evidence type="ECO:0000256" key="6">
    <source>
        <dbReference type="ARBA" id="ARBA00022525"/>
    </source>
</evidence>
<protein>
    <recommendedName>
        <fullName evidence="5">Carboxypeptidase Q</fullName>
    </recommendedName>
    <alternativeName>
        <fullName evidence="20">Plasma glutamate carboxypeptidase</fullName>
    </alternativeName>
</protein>
<keyword evidence="18" id="KW-0458">Lysosome</keyword>
<dbReference type="EMBL" id="JAQGEF010000004">
    <property type="protein sequence ID" value="MDA3614117.1"/>
    <property type="molecule type" value="Genomic_DNA"/>
</dbReference>
<evidence type="ECO:0000256" key="14">
    <source>
        <dbReference type="ARBA" id="ARBA00023034"/>
    </source>
</evidence>
<dbReference type="PANTHER" id="PTHR12053">
    <property type="entry name" value="PROTEASE FAMILY M28 PLASMA GLUTAMATE CARBOXYPEPTIDASE-RELATED"/>
    <property type="match status" value="1"/>
</dbReference>